<proteinExistence type="predicted"/>
<dbReference type="CDD" id="cd14797">
    <property type="entry name" value="DUF302"/>
    <property type="match status" value="1"/>
</dbReference>
<name>A0A5A5TKN9_9CHLR</name>
<organism evidence="2 3">
    <name type="scientific">Dictyobacter arantiisoli</name>
    <dbReference type="NCBI Taxonomy" id="2014874"/>
    <lineage>
        <taxon>Bacteria</taxon>
        <taxon>Bacillati</taxon>
        <taxon>Chloroflexota</taxon>
        <taxon>Ktedonobacteria</taxon>
        <taxon>Ktedonobacterales</taxon>
        <taxon>Dictyobacteraceae</taxon>
        <taxon>Dictyobacter</taxon>
    </lineage>
</organism>
<comment type="caution">
    <text evidence="2">The sequence shown here is derived from an EMBL/GenBank/DDBJ whole genome shotgun (WGS) entry which is preliminary data.</text>
</comment>
<evidence type="ECO:0000313" key="2">
    <source>
        <dbReference type="EMBL" id="GCF11798.1"/>
    </source>
</evidence>
<dbReference type="EMBL" id="BIXY01000147">
    <property type="protein sequence ID" value="GCF11798.1"/>
    <property type="molecule type" value="Genomic_DNA"/>
</dbReference>
<sequence>MSTSEKIDGLPTAEGIVSRRSPHSIQKTLELFKQSIPGHSLTLFAHIDHSAEARRAGLEMRETHVLIFGSPKAGTPLMITSPLIALDLPLKLLIWQDEHDQVWVSSTNPTYLSARYAIPQNLIKNIAGADALIEQTIQH</sequence>
<evidence type="ECO:0000259" key="1">
    <source>
        <dbReference type="Pfam" id="PF03625"/>
    </source>
</evidence>
<dbReference type="PANTHER" id="PTHR38342">
    <property type="entry name" value="SLR5037 PROTEIN"/>
    <property type="match status" value="1"/>
</dbReference>
<dbReference type="SUPFAM" id="SSF103247">
    <property type="entry name" value="TT1751-like"/>
    <property type="match status" value="1"/>
</dbReference>
<gene>
    <name evidence="2" type="ORF">KDI_53620</name>
</gene>
<dbReference type="InterPro" id="IPR035923">
    <property type="entry name" value="TT1751-like_sf"/>
</dbReference>
<dbReference type="RefSeq" id="WP_216369002.1">
    <property type="nucleotide sequence ID" value="NZ_BIXY01000147.1"/>
</dbReference>
<protein>
    <recommendedName>
        <fullName evidence="1">DUF302 domain-containing protein</fullName>
    </recommendedName>
</protein>
<dbReference type="Proteomes" id="UP000322530">
    <property type="component" value="Unassembled WGS sequence"/>
</dbReference>
<accession>A0A5A5TKN9</accession>
<dbReference type="Gene3D" id="3.30.310.70">
    <property type="entry name" value="TT1751-like domain"/>
    <property type="match status" value="1"/>
</dbReference>
<dbReference type="Pfam" id="PF03625">
    <property type="entry name" value="DUF302"/>
    <property type="match status" value="1"/>
</dbReference>
<dbReference type="InterPro" id="IPR005180">
    <property type="entry name" value="DUF302"/>
</dbReference>
<dbReference type="PANTHER" id="PTHR38342:SF2">
    <property type="entry name" value="INNER MEMBRANE OR EXPORTED"/>
    <property type="match status" value="1"/>
</dbReference>
<evidence type="ECO:0000313" key="3">
    <source>
        <dbReference type="Proteomes" id="UP000322530"/>
    </source>
</evidence>
<keyword evidence="3" id="KW-1185">Reference proteome</keyword>
<feature type="domain" description="DUF302" evidence="1">
    <location>
        <begin position="47"/>
        <end position="109"/>
    </location>
</feature>
<reference evidence="2 3" key="1">
    <citation type="submission" date="2019-01" db="EMBL/GenBank/DDBJ databases">
        <title>Draft genome sequence of Dictyobacter sp. Uno17.</title>
        <authorList>
            <person name="Wang C.M."/>
            <person name="Zheng Y."/>
            <person name="Sakai Y."/>
            <person name="Abe K."/>
            <person name="Yokota A."/>
            <person name="Yabe S."/>
        </authorList>
    </citation>
    <scope>NUCLEOTIDE SEQUENCE [LARGE SCALE GENOMIC DNA]</scope>
    <source>
        <strain evidence="2 3">Uno17</strain>
    </source>
</reference>
<dbReference type="AlphaFoldDB" id="A0A5A5TKN9"/>